<organism evidence="1 2">
    <name type="scientific">Phaseolus coccineus</name>
    <name type="common">Scarlet runner bean</name>
    <name type="synonym">Phaseolus multiflorus</name>
    <dbReference type="NCBI Taxonomy" id="3886"/>
    <lineage>
        <taxon>Eukaryota</taxon>
        <taxon>Viridiplantae</taxon>
        <taxon>Streptophyta</taxon>
        <taxon>Embryophyta</taxon>
        <taxon>Tracheophyta</taxon>
        <taxon>Spermatophyta</taxon>
        <taxon>Magnoliopsida</taxon>
        <taxon>eudicotyledons</taxon>
        <taxon>Gunneridae</taxon>
        <taxon>Pentapetalae</taxon>
        <taxon>rosids</taxon>
        <taxon>fabids</taxon>
        <taxon>Fabales</taxon>
        <taxon>Fabaceae</taxon>
        <taxon>Papilionoideae</taxon>
        <taxon>50 kb inversion clade</taxon>
        <taxon>NPAAA clade</taxon>
        <taxon>indigoferoid/millettioid clade</taxon>
        <taxon>Phaseoleae</taxon>
        <taxon>Phaseolus</taxon>
    </lineage>
</organism>
<protein>
    <submittedName>
        <fullName evidence="1">Uncharacterized protein</fullName>
    </submittedName>
</protein>
<dbReference type="EMBL" id="JAYMYR010000009">
    <property type="protein sequence ID" value="KAK7342775.1"/>
    <property type="molecule type" value="Genomic_DNA"/>
</dbReference>
<reference evidence="1 2" key="1">
    <citation type="submission" date="2024-01" db="EMBL/GenBank/DDBJ databases">
        <title>The genomes of 5 underutilized Papilionoideae crops provide insights into root nodulation and disease resistanc.</title>
        <authorList>
            <person name="Jiang F."/>
        </authorList>
    </citation>
    <scope>NUCLEOTIDE SEQUENCE [LARGE SCALE GENOMIC DNA]</scope>
    <source>
        <strain evidence="1">JINMINGXINNONG_FW02</strain>
        <tissue evidence="1">Leaves</tissue>
    </source>
</reference>
<evidence type="ECO:0000313" key="1">
    <source>
        <dbReference type="EMBL" id="KAK7342775.1"/>
    </source>
</evidence>
<proteinExistence type="predicted"/>
<sequence>MEYAAQQGDIYTLYSLIDHNPRVLEEIDSIPFVETPCMLLHMQGMLNFAMRSSFSWKFNSQGLRSVHLALQHECSRMDFHLIQMDKELVRAKMRRALTLLHLESQSGYINLLRFENLTAFNDDDVDVVNELALVRLEQIDGRMDYVLSMQRRLPQHEE</sequence>
<keyword evidence="2" id="KW-1185">Reference proteome</keyword>
<comment type="caution">
    <text evidence="1">The sequence shown here is derived from an EMBL/GenBank/DDBJ whole genome shotgun (WGS) entry which is preliminary data.</text>
</comment>
<name>A0AAN9LUQ2_PHACN</name>
<evidence type="ECO:0000313" key="2">
    <source>
        <dbReference type="Proteomes" id="UP001374584"/>
    </source>
</evidence>
<accession>A0AAN9LUQ2</accession>
<dbReference type="AlphaFoldDB" id="A0AAN9LUQ2"/>
<gene>
    <name evidence="1" type="ORF">VNO80_25731</name>
</gene>
<dbReference type="Proteomes" id="UP001374584">
    <property type="component" value="Unassembled WGS sequence"/>
</dbReference>